<evidence type="ECO:0000313" key="4">
    <source>
        <dbReference type="Proteomes" id="UP000199423"/>
    </source>
</evidence>
<dbReference type="InterPro" id="IPR011250">
    <property type="entry name" value="OMP/PagP_B-barrel"/>
</dbReference>
<sequence>MRKSVALVAFILFQSTGAFAGGSLKDAPAPIPPPADGWSGFSVGAGIGGVSIDQNASAAAKRTDIFCLYWWGCSYPKDDYLSGGMNDDAWKVFGTVQVGYDRLLGDRILIGAFADYDFYPNGDESSSGSTKHGSLSGELNRAGVWTVGGRLGVLVRPDLLVYGLGGFSRMNQNGEVTAEFDNFKLPTSVTLKAGDLDGWTVGGGIETKLDRIDKRLSLKVEYRYSQFDGESGSGSDKSEAYKWWVLHCANEKARFDIDDATVQSVRAVLVWKLQADATPIEPLK</sequence>
<feature type="signal peptide" evidence="2">
    <location>
        <begin position="1"/>
        <end position="20"/>
    </location>
</feature>
<evidence type="ECO:0000313" key="3">
    <source>
        <dbReference type="EMBL" id="SFV39105.1"/>
    </source>
</evidence>
<protein>
    <submittedName>
        <fullName evidence="3">Outer membrane immunogenic protein</fullName>
    </submittedName>
</protein>
<dbReference type="PANTHER" id="PTHR34001">
    <property type="entry name" value="BLL7405 PROTEIN"/>
    <property type="match status" value="1"/>
</dbReference>
<name>A0A1I7NWR6_9HYPH</name>
<dbReference type="OrthoDB" id="7863077at2"/>
<dbReference type="GO" id="GO:0009279">
    <property type="term" value="C:cell outer membrane"/>
    <property type="evidence" value="ECO:0007669"/>
    <property type="project" value="UniProtKB-SubCell"/>
</dbReference>
<dbReference type="PANTHER" id="PTHR34001:SF3">
    <property type="entry name" value="BLL7405 PROTEIN"/>
    <property type="match status" value="1"/>
</dbReference>
<gene>
    <name evidence="3" type="ORF">SAMN04488557_4130</name>
</gene>
<organism evidence="3 4">
    <name type="scientific">Hyphomicrobium facile</name>
    <dbReference type="NCBI Taxonomy" id="51670"/>
    <lineage>
        <taxon>Bacteria</taxon>
        <taxon>Pseudomonadati</taxon>
        <taxon>Pseudomonadota</taxon>
        <taxon>Alphaproteobacteria</taxon>
        <taxon>Hyphomicrobiales</taxon>
        <taxon>Hyphomicrobiaceae</taxon>
        <taxon>Hyphomicrobium</taxon>
    </lineage>
</organism>
<comment type="similarity">
    <text evidence="1">Belongs to the Omp25/RopB family.</text>
</comment>
<reference evidence="4" key="1">
    <citation type="submission" date="2016-10" db="EMBL/GenBank/DDBJ databases">
        <authorList>
            <person name="Varghese N."/>
            <person name="Submissions S."/>
        </authorList>
    </citation>
    <scope>NUCLEOTIDE SEQUENCE [LARGE SCALE GENOMIC DNA]</scope>
    <source>
        <strain evidence="4">DSM 1565</strain>
    </source>
</reference>
<dbReference type="Proteomes" id="UP000199423">
    <property type="component" value="Unassembled WGS sequence"/>
</dbReference>
<dbReference type="InterPro" id="IPR051692">
    <property type="entry name" value="OMP-like"/>
</dbReference>
<evidence type="ECO:0000256" key="2">
    <source>
        <dbReference type="SAM" id="SignalP"/>
    </source>
</evidence>
<dbReference type="RefSeq" id="WP_092869630.1">
    <property type="nucleotide sequence ID" value="NZ_FPCH01000005.1"/>
</dbReference>
<dbReference type="Gene3D" id="2.40.160.20">
    <property type="match status" value="1"/>
</dbReference>
<proteinExistence type="inferred from homology"/>
<dbReference type="SUPFAM" id="SSF56925">
    <property type="entry name" value="OMPA-like"/>
    <property type="match status" value="1"/>
</dbReference>
<feature type="chain" id="PRO_5011442627" evidence="2">
    <location>
        <begin position="21"/>
        <end position="284"/>
    </location>
</feature>
<keyword evidence="2" id="KW-0732">Signal</keyword>
<dbReference type="AlphaFoldDB" id="A0A1I7NWR6"/>
<accession>A0A1I7NWR6</accession>
<keyword evidence="4" id="KW-1185">Reference proteome</keyword>
<evidence type="ECO:0000256" key="1">
    <source>
        <dbReference type="ARBA" id="ARBA00038306"/>
    </source>
</evidence>
<dbReference type="EMBL" id="FPCH01000005">
    <property type="protein sequence ID" value="SFV39105.1"/>
    <property type="molecule type" value="Genomic_DNA"/>
</dbReference>
<dbReference type="STRING" id="51670.SAMN04488557_4130"/>